<dbReference type="EMBL" id="LJPT01000028">
    <property type="protein sequence ID" value="KPW51478.1"/>
    <property type="molecule type" value="Genomic_DNA"/>
</dbReference>
<gene>
    <name evidence="2" type="ORF">ALO88_102666</name>
</gene>
<evidence type="ECO:0000313" key="2">
    <source>
        <dbReference type="EMBL" id="KPW51478.1"/>
    </source>
</evidence>
<keyword evidence="1" id="KW-1133">Transmembrane helix</keyword>
<comment type="caution">
    <text evidence="2">The sequence shown here is derived from an EMBL/GenBank/DDBJ whole genome shotgun (WGS) entry which is preliminary data.</text>
</comment>
<accession>A0A0N8QPV9</accession>
<dbReference type="RefSeq" id="WP_057417874.1">
    <property type="nucleotide sequence ID" value="NZ_LJPT01000028.1"/>
</dbReference>
<dbReference type="Proteomes" id="UP000050425">
    <property type="component" value="Unassembled WGS sequence"/>
</dbReference>
<organism evidence="2 3">
    <name type="scientific">Pseudomonas syringae pv. antirrhini</name>
    <dbReference type="NCBI Taxonomy" id="251702"/>
    <lineage>
        <taxon>Bacteria</taxon>
        <taxon>Pseudomonadati</taxon>
        <taxon>Pseudomonadota</taxon>
        <taxon>Gammaproteobacteria</taxon>
        <taxon>Pseudomonadales</taxon>
        <taxon>Pseudomonadaceae</taxon>
        <taxon>Pseudomonas</taxon>
    </lineage>
</organism>
<evidence type="ECO:0000256" key="1">
    <source>
        <dbReference type="SAM" id="Phobius"/>
    </source>
</evidence>
<feature type="transmembrane region" description="Helical" evidence="1">
    <location>
        <begin position="49"/>
        <end position="73"/>
    </location>
</feature>
<keyword evidence="1" id="KW-0472">Membrane</keyword>
<dbReference type="PATRIC" id="fig|251702.3.peg.3712"/>
<reference evidence="2 3" key="1">
    <citation type="submission" date="2015-09" db="EMBL/GenBank/DDBJ databases">
        <title>Genome announcement of multiple Pseudomonas syringae strains.</title>
        <authorList>
            <person name="Thakur S."/>
            <person name="Wang P.W."/>
            <person name="Gong Y."/>
            <person name="Weir B.S."/>
            <person name="Guttman D.S."/>
        </authorList>
    </citation>
    <scope>NUCLEOTIDE SEQUENCE [LARGE SCALE GENOMIC DNA]</scope>
    <source>
        <strain evidence="2 3">ICMP4303</strain>
    </source>
</reference>
<feature type="transmembrane region" description="Helical" evidence="1">
    <location>
        <begin position="7"/>
        <end position="29"/>
    </location>
</feature>
<evidence type="ECO:0000313" key="3">
    <source>
        <dbReference type="Proteomes" id="UP000050425"/>
    </source>
</evidence>
<dbReference type="AlphaFoldDB" id="A0A0N8QPV9"/>
<sequence>MMPEIVAPCLMISMLMTVFFSFYVAARYTEKLESLFPNSRFLEDNKATFSGAGFLGKIMRCGFMAFILMLPELSIKRGAADAKDIRQFPIKLKWILLIPWIAQLTLCTALILFQLWTSFSTHT</sequence>
<proteinExistence type="predicted"/>
<name>A0A0N8QPV9_9PSED</name>
<feature type="transmembrane region" description="Helical" evidence="1">
    <location>
        <begin position="94"/>
        <end position="116"/>
    </location>
</feature>
<protein>
    <submittedName>
        <fullName evidence="2">Uncharacterized protein</fullName>
    </submittedName>
</protein>
<keyword evidence="1" id="KW-0812">Transmembrane</keyword>